<dbReference type="PANTHER" id="PTHR46017">
    <property type="entry name" value="ALPHA-MANNOSIDASE 2C1"/>
    <property type="match status" value="1"/>
</dbReference>
<sequence length="1033" mass="117736">MNPNEAKIRITRIPRFIDRIVNQIIKETIPFSADFAWCKTPVPFSDISGLKFQPIKEGDVWGQAWESAWFHLKGKVPDSWKGQKIVARLDFSGEGLVYSGDGRIIHGITNGSVFKEDFARDIVHLLDTCKGGEKVGLWIETAANGLFGLFTEPDPASDSANRYGHFEAKVNSIKLCTFDDAIWALWLDLKVLNELVNNLPEKSVRRARIIRTVNEAIDIYNDSRESVDECREVLKQILDIPATSSDLSVTAIGHAHIDTAWLWPVQETIRKCARTFSNQIALLDKYPDYVFGASQPQHYAFVKQHYPDLYEKIKEYVKQGRWEPQGGMWVEADCNITSGESLIRQILHGKNFFKDEFGVNVDNCWLPDVFGFSASLPQILRKSGIDFFLTQKLSWNQVNEFPHHTFKWRGIDGSEVIAHFPPENNYNSQLGPDFLVPAQERFKEKGFLDEFLSLFGVGDGGGGPKAENIEMGLRQHNIEGSPKVNFGKADVFFHRLEEYKDGLETWVGELYFELHRGTLTSQTRTKTANRQLESRLRAVEFLWSCLSLDEYPADQLDAIWKKVLINQFHDILPGSSITKVYAVTKKEQREALRHCDTLLDKAAERLFDTDSDSLVLFNCLHNEWSGVVSLPPDWKDCLVRDDSGNHIPVQLEDEKLLALVSIPPYGFRTLTKYEGQSIDSQIQHDLVLENDLVQYEFDSDGKLIKAYDKRSEREILAAGKAGNVLTLYDDHPNDWDAWDIACFYEKHIIDRAKSVEVCKHTRGDVCQVLQFTMKIGQSNIMQKIVLPANSCRLDFRTKVDWNEKHKMLRVAFPVNIRAEQASFDIQYGYVKRNTHRNTSWDQAKFEVAAHRYADLSDNNYGVALLNDCKYGYKVHDNIIDLNLLRAPTYPDPDADQGSHEFTYSLLPHDGDLIHADVIQQAAQLNHPLIIFSGYKAKSTTAPWKLEGDGLSLEAVKKAEKEDCLILRIVETKGCHSSGKLSVADKQAMLVETSLMEWEDDEVITCDKTVELNLKPFEIRTYKVRHGISQRQGT</sequence>
<dbReference type="InterPro" id="IPR011682">
    <property type="entry name" value="Glyco_hydro_38_C"/>
</dbReference>
<accession>A0A532USK2</accession>
<dbReference type="Pfam" id="PF22907">
    <property type="entry name" value="Ams1-like_1st"/>
    <property type="match status" value="1"/>
</dbReference>
<keyword evidence="5" id="KW-0378">Hydrolase</keyword>
<evidence type="ECO:0000256" key="5">
    <source>
        <dbReference type="ARBA" id="ARBA00022801"/>
    </source>
</evidence>
<dbReference type="Gene3D" id="1.20.1270.50">
    <property type="entry name" value="Glycoside hydrolase family 38, central domain"/>
    <property type="match status" value="1"/>
</dbReference>
<evidence type="ECO:0000256" key="6">
    <source>
        <dbReference type="ARBA" id="ARBA00023295"/>
    </source>
</evidence>
<dbReference type="InterPro" id="IPR011330">
    <property type="entry name" value="Glyco_hydro/deAcase_b/a-brl"/>
</dbReference>
<dbReference type="SUPFAM" id="SSF74650">
    <property type="entry name" value="Galactose mutarotase-like"/>
    <property type="match status" value="1"/>
</dbReference>
<dbReference type="PANTHER" id="PTHR46017:SF1">
    <property type="entry name" value="ALPHA-MANNOSIDASE 2C1"/>
    <property type="match status" value="1"/>
</dbReference>
<dbReference type="Proteomes" id="UP000319619">
    <property type="component" value="Unassembled WGS sequence"/>
</dbReference>
<gene>
    <name evidence="8" type="ORF">CEE37_13190</name>
</gene>
<name>A0A532USK2_UNCL8</name>
<dbReference type="SUPFAM" id="SSF88688">
    <property type="entry name" value="Families 57/38 glycoside transferase middle domain"/>
    <property type="match status" value="1"/>
</dbReference>
<evidence type="ECO:0000256" key="4">
    <source>
        <dbReference type="ARBA" id="ARBA00022723"/>
    </source>
</evidence>
<dbReference type="InterPro" id="IPR027291">
    <property type="entry name" value="Glyco_hydro_38_N_sf"/>
</dbReference>
<reference evidence="8 9" key="1">
    <citation type="submission" date="2017-06" db="EMBL/GenBank/DDBJ databases">
        <title>Novel microbial phyla capable of carbon fixation and sulfur reduction in deep-sea sediments.</title>
        <authorList>
            <person name="Huang J."/>
            <person name="Baker B."/>
            <person name="Wang Y."/>
        </authorList>
    </citation>
    <scope>NUCLEOTIDE SEQUENCE [LARGE SCALE GENOMIC DNA]</scope>
    <source>
        <strain evidence="8">B3_LCP</strain>
    </source>
</reference>
<dbReference type="InterPro" id="IPR011013">
    <property type="entry name" value="Gal_mutarotase_sf_dom"/>
</dbReference>
<dbReference type="GO" id="GO:0006013">
    <property type="term" value="P:mannose metabolic process"/>
    <property type="evidence" value="ECO:0007669"/>
    <property type="project" value="InterPro"/>
</dbReference>
<dbReference type="GO" id="GO:0046872">
    <property type="term" value="F:metal ion binding"/>
    <property type="evidence" value="ECO:0007669"/>
    <property type="project" value="UniProtKB-KW"/>
</dbReference>
<organism evidence="8 9">
    <name type="scientific">candidate division LCP-89 bacterium B3_LCP</name>
    <dbReference type="NCBI Taxonomy" id="2012998"/>
    <lineage>
        <taxon>Bacteria</taxon>
        <taxon>Pseudomonadati</taxon>
        <taxon>Bacteria division LCP-89</taxon>
    </lineage>
</organism>
<dbReference type="Pfam" id="PF09261">
    <property type="entry name" value="Alpha-mann_mid"/>
    <property type="match status" value="1"/>
</dbReference>
<evidence type="ECO:0000256" key="1">
    <source>
        <dbReference type="ARBA" id="ARBA00000365"/>
    </source>
</evidence>
<dbReference type="SMART" id="SM00872">
    <property type="entry name" value="Alpha-mann_mid"/>
    <property type="match status" value="1"/>
</dbReference>
<dbReference type="CDD" id="cd10789">
    <property type="entry name" value="GH38N_AMII_ER_cytosolic"/>
    <property type="match status" value="1"/>
</dbReference>
<comment type="similarity">
    <text evidence="2">Belongs to the glycosyl hydrolase 38 family.</text>
</comment>
<evidence type="ECO:0000256" key="2">
    <source>
        <dbReference type="ARBA" id="ARBA00009792"/>
    </source>
</evidence>
<dbReference type="Pfam" id="PF07748">
    <property type="entry name" value="Glyco_hydro_38C"/>
    <property type="match status" value="1"/>
</dbReference>
<comment type="caution">
    <text evidence="8">The sequence shown here is derived from an EMBL/GenBank/DDBJ whole genome shotgun (WGS) entry which is preliminary data.</text>
</comment>
<dbReference type="GO" id="GO:0009313">
    <property type="term" value="P:oligosaccharide catabolic process"/>
    <property type="evidence" value="ECO:0007669"/>
    <property type="project" value="TreeGrafter"/>
</dbReference>
<evidence type="ECO:0000256" key="3">
    <source>
        <dbReference type="ARBA" id="ARBA00012752"/>
    </source>
</evidence>
<dbReference type="SUPFAM" id="SSF88713">
    <property type="entry name" value="Glycoside hydrolase/deacetylase"/>
    <property type="match status" value="1"/>
</dbReference>
<dbReference type="EMBL" id="NJBN01000011">
    <property type="protein sequence ID" value="TKJ37913.1"/>
    <property type="molecule type" value="Genomic_DNA"/>
</dbReference>
<dbReference type="FunFam" id="1.20.1270.50:FF:000004">
    <property type="entry name" value="alpha-mannosidase 2C1 isoform X1"/>
    <property type="match status" value="1"/>
</dbReference>
<dbReference type="InterPro" id="IPR000602">
    <property type="entry name" value="Glyco_hydro_38_N"/>
</dbReference>
<dbReference type="Gene3D" id="2.70.98.30">
    <property type="entry name" value="Golgi alpha-mannosidase II, domain 4"/>
    <property type="match status" value="1"/>
</dbReference>
<dbReference type="GO" id="GO:0004559">
    <property type="term" value="F:alpha-mannosidase activity"/>
    <property type="evidence" value="ECO:0007669"/>
    <property type="project" value="UniProtKB-EC"/>
</dbReference>
<dbReference type="Gene3D" id="3.20.110.10">
    <property type="entry name" value="Glycoside hydrolase 38, N terminal domain"/>
    <property type="match status" value="1"/>
</dbReference>
<dbReference type="InterPro" id="IPR028995">
    <property type="entry name" value="Glyco_hydro_57/38_cen_sf"/>
</dbReference>
<dbReference type="Gene3D" id="2.60.40.2220">
    <property type="match status" value="1"/>
</dbReference>
<dbReference type="InterPro" id="IPR037094">
    <property type="entry name" value="Glyco_hydro_38_cen_sf"/>
</dbReference>
<feature type="domain" description="Glycoside hydrolase family 38 central" evidence="7">
    <location>
        <begin position="513"/>
        <end position="588"/>
    </location>
</feature>
<dbReference type="GO" id="GO:0030246">
    <property type="term" value="F:carbohydrate binding"/>
    <property type="evidence" value="ECO:0007669"/>
    <property type="project" value="InterPro"/>
</dbReference>
<proteinExistence type="inferred from homology"/>
<dbReference type="InterPro" id="IPR015341">
    <property type="entry name" value="Glyco_hydro_38_cen"/>
</dbReference>
<keyword evidence="4" id="KW-0479">Metal-binding</keyword>
<dbReference type="AlphaFoldDB" id="A0A532USK2"/>
<dbReference type="Pfam" id="PF01074">
    <property type="entry name" value="Glyco_hydro_38N"/>
    <property type="match status" value="1"/>
</dbReference>
<comment type="catalytic activity">
    <reaction evidence="1">
        <text>Hydrolysis of terminal, non-reducing alpha-D-mannose residues in alpha-D-mannosides.</text>
        <dbReference type="EC" id="3.2.1.24"/>
    </reaction>
</comment>
<protein>
    <recommendedName>
        <fullName evidence="3">alpha-mannosidase</fullName>
        <ecNumber evidence="3">3.2.1.24</ecNumber>
    </recommendedName>
</protein>
<evidence type="ECO:0000313" key="9">
    <source>
        <dbReference type="Proteomes" id="UP000319619"/>
    </source>
</evidence>
<keyword evidence="6" id="KW-0326">Glycosidase</keyword>
<evidence type="ECO:0000259" key="7">
    <source>
        <dbReference type="SMART" id="SM00872"/>
    </source>
</evidence>
<dbReference type="InterPro" id="IPR054723">
    <property type="entry name" value="Ams1-like_N"/>
</dbReference>
<dbReference type="FunFam" id="3.20.110.10:FF:000002">
    <property type="entry name" value="alpha-mannosidase 2C1 isoform X1"/>
    <property type="match status" value="1"/>
</dbReference>
<dbReference type="Pfam" id="PF17677">
    <property type="entry name" value="Glyco_hydro38C2"/>
    <property type="match status" value="1"/>
</dbReference>
<evidence type="ECO:0000313" key="8">
    <source>
        <dbReference type="EMBL" id="TKJ37913.1"/>
    </source>
</evidence>
<dbReference type="InterPro" id="IPR041147">
    <property type="entry name" value="GH38_C"/>
</dbReference>
<dbReference type="EC" id="3.2.1.24" evidence="3"/>
<dbReference type="FunFam" id="2.70.98.30:FF:000001">
    <property type="entry name" value="alpha-mannosidase 2C1 isoform X2"/>
    <property type="match status" value="1"/>
</dbReference>